<protein>
    <submittedName>
        <fullName evidence="1">Alpha-ribazole phosphatase</fullName>
    </submittedName>
</protein>
<dbReference type="AlphaFoldDB" id="A0AA48K774"/>
<reference evidence="2" key="1">
    <citation type="journal article" date="2023" name="Int. J. Syst. Evol. Microbiol.">
        <title>Mesoterricola silvestris gen. nov., sp. nov., Mesoterricola sediminis sp. nov., Geothrix oryzae sp. nov., Geothrix edaphica sp. nov., Geothrix rubra sp. nov., and Geothrix limicola sp. nov., six novel members of Acidobacteriota isolated from soils.</title>
        <authorList>
            <person name="Itoh H."/>
            <person name="Sugisawa Y."/>
            <person name="Mise K."/>
            <person name="Xu Z."/>
            <person name="Kuniyasu M."/>
            <person name="Ushijima N."/>
            <person name="Kawano K."/>
            <person name="Kobayashi E."/>
            <person name="Shiratori Y."/>
            <person name="Masuda Y."/>
            <person name="Senoo K."/>
        </authorList>
    </citation>
    <scope>NUCLEOTIDE SEQUENCE [LARGE SCALE GENOMIC DNA]</scope>
    <source>
        <strain evidence="2">W79</strain>
    </source>
</reference>
<proteinExistence type="predicted"/>
<gene>
    <name evidence="1" type="ORF">METEAL_00540</name>
</gene>
<dbReference type="InterPro" id="IPR029033">
    <property type="entry name" value="His_PPase_superfam"/>
</dbReference>
<keyword evidence="2" id="KW-1185">Reference proteome</keyword>
<dbReference type="InterPro" id="IPR013078">
    <property type="entry name" value="His_Pase_superF_clade-1"/>
</dbReference>
<organism evidence="1 2">
    <name type="scientific">Mesoterricola silvestris</name>
    <dbReference type="NCBI Taxonomy" id="2927979"/>
    <lineage>
        <taxon>Bacteria</taxon>
        <taxon>Pseudomonadati</taxon>
        <taxon>Acidobacteriota</taxon>
        <taxon>Holophagae</taxon>
        <taxon>Holophagales</taxon>
        <taxon>Holophagaceae</taxon>
        <taxon>Mesoterricola</taxon>
    </lineage>
</organism>
<dbReference type="KEGG" id="msil:METEAL_00540"/>
<name>A0AA48K774_9BACT</name>
<sequence>MMPLYLLRHGPTEASAKGAPLGRLDLPVAPEGQARWPRVREELLALGIGRVLTSDLGRARDHALDLGLPCLVLPGLSEQAFGEWEARPWDQVEGAEAFFRDPARGVPPGGESFLACGARALLALQGALEGEGATLVLAHGGPLRAILAHYIGLPATRALDLSWQPFGLTRVDVYAPDRGALRFHNRLAG</sequence>
<evidence type="ECO:0000313" key="2">
    <source>
        <dbReference type="Proteomes" id="UP001238179"/>
    </source>
</evidence>
<dbReference type="CDD" id="cd07067">
    <property type="entry name" value="HP_PGM_like"/>
    <property type="match status" value="1"/>
</dbReference>
<dbReference type="EMBL" id="AP027080">
    <property type="protein sequence ID" value="BDU70880.1"/>
    <property type="molecule type" value="Genomic_DNA"/>
</dbReference>
<dbReference type="Proteomes" id="UP001238179">
    <property type="component" value="Chromosome"/>
</dbReference>
<evidence type="ECO:0000313" key="1">
    <source>
        <dbReference type="EMBL" id="BDU70880.1"/>
    </source>
</evidence>
<accession>A0AA48K774</accession>
<dbReference type="Pfam" id="PF00300">
    <property type="entry name" value="His_Phos_1"/>
    <property type="match status" value="1"/>
</dbReference>
<dbReference type="Gene3D" id="3.40.50.1240">
    <property type="entry name" value="Phosphoglycerate mutase-like"/>
    <property type="match status" value="1"/>
</dbReference>
<dbReference type="SUPFAM" id="SSF53254">
    <property type="entry name" value="Phosphoglycerate mutase-like"/>
    <property type="match status" value="1"/>
</dbReference>
<dbReference type="RefSeq" id="WP_316413781.1">
    <property type="nucleotide sequence ID" value="NZ_AP027080.1"/>
</dbReference>
<dbReference type="SMART" id="SM00855">
    <property type="entry name" value="PGAM"/>
    <property type="match status" value="1"/>
</dbReference>